<protein>
    <submittedName>
        <fullName evidence="1">Iron-containing redox enzyme family protein</fullName>
    </submittedName>
</protein>
<dbReference type="Pfam" id="PF14518">
    <property type="entry name" value="Haem_oxygenas_2"/>
    <property type="match status" value="1"/>
</dbReference>
<name>A0ABV2YZG7_9ACTN</name>
<gene>
    <name evidence="1" type="ORF">AB0E61_13720</name>
</gene>
<reference evidence="1 2" key="1">
    <citation type="submission" date="2024-06" db="EMBL/GenBank/DDBJ databases">
        <title>The Natural Products Discovery Center: Release of the First 8490 Sequenced Strains for Exploring Actinobacteria Biosynthetic Diversity.</title>
        <authorList>
            <person name="Kalkreuter E."/>
            <person name="Kautsar S.A."/>
            <person name="Yang D."/>
            <person name="Bader C.D."/>
            <person name="Teijaro C.N."/>
            <person name="Fluegel L."/>
            <person name="Davis C.M."/>
            <person name="Simpson J.R."/>
            <person name="Lauterbach L."/>
            <person name="Steele A.D."/>
            <person name="Gui C."/>
            <person name="Meng S."/>
            <person name="Li G."/>
            <person name="Viehrig K."/>
            <person name="Ye F."/>
            <person name="Su P."/>
            <person name="Kiefer A.F."/>
            <person name="Nichols A."/>
            <person name="Cepeda A.J."/>
            <person name="Yan W."/>
            <person name="Fan B."/>
            <person name="Jiang Y."/>
            <person name="Adhikari A."/>
            <person name="Zheng C.-J."/>
            <person name="Schuster L."/>
            <person name="Cowan T.M."/>
            <person name="Smanski M.J."/>
            <person name="Chevrette M.G."/>
            <person name="De Carvalho L.P.S."/>
            <person name="Shen B."/>
        </authorList>
    </citation>
    <scope>NUCLEOTIDE SEQUENCE [LARGE SCALE GENOMIC DNA]</scope>
    <source>
        <strain evidence="1 2">NPDC033039</strain>
    </source>
</reference>
<dbReference type="Proteomes" id="UP001550853">
    <property type="component" value="Unassembled WGS sequence"/>
</dbReference>
<accession>A0ABV2YZG7</accession>
<organism evidence="1 2">
    <name type="scientific">Streptomyces catenulae</name>
    <dbReference type="NCBI Taxonomy" id="66875"/>
    <lineage>
        <taxon>Bacteria</taxon>
        <taxon>Bacillati</taxon>
        <taxon>Actinomycetota</taxon>
        <taxon>Actinomycetes</taxon>
        <taxon>Kitasatosporales</taxon>
        <taxon>Streptomycetaceae</taxon>
        <taxon>Streptomyces</taxon>
    </lineage>
</organism>
<dbReference type="RefSeq" id="WP_030281224.1">
    <property type="nucleotide sequence ID" value="NZ_JBEZVI010000009.1"/>
</dbReference>
<keyword evidence="2" id="KW-1185">Reference proteome</keyword>
<evidence type="ECO:0000313" key="2">
    <source>
        <dbReference type="Proteomes" id="UP001550853"/>
    </source>
</evidence>
<proteinExistence type="predicted"/>
<sequence length="701" mass="75917">MGPLTGLYRELGALEPAPDALRSAERLLDGVSEKAPFPVGALDDLERELHDAAPEFGDLDADGVRVVAATAARHLALLADRDGVWLAPFARVPLCHLPTGARLAELSHAYRFGPGRQGRLSGMTGGLLRALGKPSGDPGSGAYLESLRLTETAYLLPTLLLALAQAPGSCTPELLAAVEPTLTGTWYDVPEWIAACVTTVAEETEGVEVGWPPAQRPDEVAPAVGAALREFAASGLATDGEERFARFARLLGDTARLFRAELTRACLNALRAPEHAVRDLVARKTPSARHAHGTATVDGTLLDHYFDRSPEAGGDLLRALADSKWIKPGEPDRSPFLTVLTPRHAPMGKIFSAEDLALVRRWITGLTGPGDGPVIAPLAVTVPVTGPGGCPDAPVPVTFDGPRTRELFHDLVAGRDRAGAVRRAAAFVEHWLDAAERMEKPAFTWELPERYDAEEFPAWMQATYEAMASAPVAPVTDDGKAHHDRSFHGAADNLVDGAWLQGLTRSTVMSDSERLLYDIYWDEIGNGKPGQSHGVLYEDLLVGLGHRLPKFWTREFVEDVDFLDEGFYAPVFRLAVAEFPRSRFPEIVGVNMVCEFHGLGSAGISKADDLTELGYDTSFTRLHIADDNVEMGHSAKSRDAVVFLMAQAARLGVADLVWERIRRGATAMRMAYVVLMQGRLKIAPTQVPNRAPDRTPHAHSR</sequence>
<dbReference type="EMBL" id="JBEZVI010000009">
    <property type="protein sequence ID" value="MEU3711143.1"/>
    <property type="molecule type" value="Genomic_DNA"/>
</dbReference>
<evidence type="ECO:0000313" key="1">
    <source>
        <dbReference type="EMBL" id="MEU3711143.1"/>
    </source>
</evidence>
<dbReference type="SMART" id="SM01236">
    <property type="entry name" value="Haem_oxygenase_2"/>
    <property type="match status" value="1"/>
</dbReference>
<comment type="caution">
    <text evidence="1">The sequence shown here is derived from an EMBL/GenBank/DDBJ whole genome shotgun (WGS) entry which is preliminary data.</text>
</comment>